<feature type="region of interest" description="Disordered" evidence="1">
    <location>
        <begin position="1"/>
        <end position="48"/>
    </location>
</feature>
<name>A0AAW1AHU5_9HYME</name>
<dbReference type="EMBL" id="JAWNGG020000009">
    <property type="protein sequence ID" value="KAK9309675.1"/>
    <property type="molecule type" value="Genomic_DNA"/>
</dbReference>
<evidence type="ECO:0000313" key="2">
    <source>
        <dbReference type="EMBL" id="KAK9309675.1"/>
    </source>
</evidence>
<evidence type="ECO:0000313" key="3">
    <source>
        <dbReference type="Proteomes" id="UP001432146"/>
    </source>
</evidence>
<protein>
    <submittedName>
        <fullName evidence="2">Uncharacterized protein</fullName>
    </submittedName>
</protein>
<sequence>MGFLSSSFATAKTRNPVARRSGSPRSSRLRGKYAGKPRGSETTRHAAALPHSASIPFDNIDSLLPPSRRYSPVPLVSPLFSQILYPSVATLLITTADA</sequence>
<reference evidence="2 3" key="1">
    <citation type="submission" date="2024-05" db="EMBL/GenBank/DDBJ databases">
        <title>The nuclear and mitochondrial genome assemblies of Tetragonisca angustula (Apidae: Meliponini), a tiny yet remarkable pollinator in the Neotropics.</title>
        <authorList>
            <person name="Ferrari R."/>
            <person name="Ricardo P.C."/>
            <person name="Dias F.C."/>
            <person name="Araujo N.S."/>
            <person name="Soares D.O."/>
            <person name="Zhou Q.-S."/>
            <person name="Zhu C.-D."/>
            <person name="Coutinho L."/>
            <person name="Airas M.C."/>
            <person name="Batista T.M."/>
        </authorList>
    </citation>
    <scope>NUCLEOTIDE SEQUENCE [LARGE SCALE GENOMIC DNA]</scope>
    <source>
        <strain evidence="2">ASF017062</strain>
        <tissue evidence="2">Abdomen</tissue>
    </source>
</reference>
<dbReference type="Proteomes" id="UP001432146">
    <property type="component" value="Unassembled WGS sequence"/>
</dbReference>
<keyword evidence="3" id="KW-1185">Reference proteome</keyword>
<accession>A0AAW1AHU5</accession>
<evidence type="ECO:0000256" key="1">
    <source>
        <dbReference type="SAM" id="MobiDB-lite"/>
    </source>
</evidence>
<dbReference type="AlphaFoldDB" id="A0AAW1AHU5"/>
<organism evidence="2 3">
    <name type="scientific">Tetragonisca angustula</name>
    <dbReference type="NCBI Taxonomy" id="166442"/>
    <lineage>
        <taxon>Eukaryota</taxon>
        <taxon>Metazoa</taxon>
        <taxon>Ecdysozoa</taxon>
        <taxon>Arthropoda</taxon>
        <taxon>Hexapoda</taxon>
        <taxon>Insecta</taxon>
        <taxon>Pterygota</taxon>
        <taxon>Neoptera</taxon>
        <taxon>Endopterygota</taxon>
        <taxon>Hymenoptera</taxon>
        <taxon>Apocrita</taxon>
        <taxon>Aculeata</taxon>
        <taxon>Apoidea</taxon>
        <taxon>Anthophila</taxon>
        <taxon>Apidae</taxon>
        <taxon>Tetragonisca</taxon>
    </lineage>
</organism>
<comment type="caution">
    <text evidence="2">The sequence shown here is derived from an EMBL/GenBank/DDBJ whole genome shotgun (WGS) entry which is preliminary data.</text>
</comment>
<proteinExistence type="predicted"/>
<feature type="compositionally biased region" description="Polar residues" evidence="1">
    <location>
        <begin position="1"/>
        <end position="13"/>
    </location>
</feature>
<gene>
    <name evidence="2" type="ORF">QLX08_000683</name>
</gene>